<evidence type="ECO:0000256" key="1">
    <source>
        <dbReference type="ARBA" id="ARBA00022737"/>
    </source>
</evidence>
<reference evidence="4" key="1">
    <citation type="submission" date="2020-10" db="EMBL/GenBank/DDBJ databases">
        <authorList>
            <person name="Gilroy R."/>
        </authorList>
    </citation>
    <scope>NUCLEOTIDE SEQUENCE</scope>
    <source>
        <strain evidence="4">ChiSjej4B22-9803</strain>
    </source>
</reference>
<sequence length="844" mass="93294">MRTAFKKVIAAVCAGTVLLAGIGALAAQTAEQTEPASADILLAIGVIDNIQTLSEEVSRGEYMAFMANIFAGGEVSGRTVPPFVDVPETHTYYDAISWMYEQGYIVGNERRLFEPDRAITYGEALRVTIDMLGYGPHADISGGYPQGYLAQARSLKIMDGVNKTISATLTYEDVYNLMFHTLEAEPYYLIGGGNPEEDESTLLYRNFSVRRIEGVVTSDGVTSIDDNTVCMYGSIAIDGRIYQRSETDAFGDWLGYNVRAYVREGDDADSVVYIYPYKTAEMTLQANEILSVEDGTVRYSLEERREQKLELDPVINYIYNYKAEAIADYSEIIPESGYVSFIDNDNDGEYEIVKVFERVNMVLSYVDTEGSKLYDTDRGIALDLGGSETVYTITFDGQPLTLVELEQEDVLTLYQSRDGLYVNILVARESFEGTVTRVRSEDGATFVSVDGTEYKLSPDCNFIPDAGYKGDFMLNAYGEIIHIDRMFGEVEAFGYVLNVVTDDMNENTLIIKLFTTNGFIEKLSTAKRVTVNGVRTSDLEMMYNALCTTGEDGVRTVINQPMRYKTNKAGELYLIDTVAKVAGGEDDTFKLDKAKSTLIHKANGVFAGDFAVNADTSAILVPSDITDTEAFKMFNIANFSSDRSYVLEAYNFDETRIPEFVLVYENSNAQTRGIMYVDEVTVGLDDDEEAVAVLSGYVDGALQSVRAIDETLVNKLSRGDVIRYSLDGKGQAKEVEIWYDADTRTVGDAGGTITGSDFIAAGLVESVNGDIVLINTGKTDDAGNAIKYVYNMQGVNIYKYNTDEDTLKLANWQEIKSTSKFGTAASRMFVYTYGGFTRSALIVE</sequence>
<evidence type="ECO:0000313" key="4">
    <source>
        <dbReference type="EMBL" id="HIU47946.1"/>
    </source>
</evidence>
<evidence type="ECO:0000256" key="2">
    <source>
        <dbReference type="SAM" id="SignalP"/>
    </source>
</evidence>
<dbReference type="AlphaFoldDB" id="A0A9D1S5R9"/>
<protein>
    <submittedName>
        <fullName evidence="4">S-layer homology domain-containing protein</fullName>
    </submittedName>
</protein>
<reference evidence="4" key="2">
    <citation type="journal article" date="2021" name="PeerJ">
        <title>Extensive microbial diversity within the chicken gut microbiome revealed by metagenomics and culture.</title>
        <authorList>
            <person name="Gilroy R."/>
            <person name="Ravi A."/>
            <person name="Getino M."/>
            <person name="Pursley I."/>
            <person name="Horton D.L."/>
            <person name="Alikhan N.F."/>
            <person name="Baker D."/>
            <person name="Gharbi K."/>
            <person name="Hall N."/>
            <person name="Watson M."/>
            <person name="Adriaenssens E.M."/>
            <person name="Foster-Nyarko E."/>
            <person name="Jarju S."/>
            <person name="Secka A."/>
            <person name="Antonio M."/>
            <person name="Oren A."/>
            <person name="Chaudhuri R.R."/>
            <person name="La Ragione R."/>
            <person name="Hildebrand F."/>
            <person name="Pallen M.J."/>
        </authorList>
    </citation>
    <scope>NUCLEOTIDE SEQUENCE</scope>
    <source>
        <strain evidence="4">ChiSjej4B22-9803</strain>
    </source>
</reference>
<evidence type="ECO:0000259" key="3">
    <source>
        <dbReference type="PROSITE" id="PS51272"/>
    </source>
</evidence>
<feature type="signal peptide" evidence="2">
    <location>
        <begin position="1"/>
        <end position="26"/>
    </location>
</feature>
<dbReference type="Proteomes" id="UP000824111">
    <property type="component" value="Unassembled WGS sequence"/>
</dbReference>
<dbReference type="PROSITE" id="PS51272">
    <property type="entry name" value="SLH"/>
    <property type="match status" value="1"/>
</dbReference>
<dbReference type="EMBL" id="DVND01000024">
    <property type="protein sequence ID" value="HIU47946.1"/>
    <property type="molecule type" value="Genomic_DNA"/>
</dbReference>
<accession>A0A9D1S5R9</accession>
<evidence type="ECO:0000313" key="5">
    <source>
        <dbReference type="Proteomes" id="UP000824111"/>
    </source>
</evidence>
<proteinExistence type="predicted"/>
<keyword evidence="1" id="KW-0677">Repeat</keyword>
<dbReference type="InterPro" id="IPR001119">
    <property type="entry name" value="SLH_dom"/>
</dbReference>
<dbReference type="Pfam" id="PF00395">
    <property type="entry name" value="SLH"/>
    <property type="match status" value="1"/>
</dbReference>
<keyword evidence="2" id="KW-0732">Signal</keyword>
<feature type="domain" description="SLH" evidence="3">
    <location>
        <begin position="79"/>
        <end position="142"/>
    </location>
</feature>
<gene>
    <name evidence="4" type="ORF">IAB04_01130</name>
</gene>
<name>A0A9D1S5R9_9FIRM</name>
<feature type="chain" id="PRO_5039550565" evidence="2">
    <location>
        <begin position="27"/>
        <end position="844"/>
    </location>
</feature>
<organism evidence="4 5">
    <name type="scientific">Candidatus Avimonoglobus intestinipullorum</name>
    <dbReference type="NCBI Taxonomy" id="2840699"/>
    <lineage>
        <taxon>Bacteria</taxon>
        <taxon>Bacillati</taxon>
        <taxon>Bacillota</taxon>
        <taxon>Clostridia</taxon>
        <taxon>Eubacteriales</taxon>
        <taxon>Candidatus Avimonoglobus</taxon>
    </lineage>
</organism>
<comment type="caution">
    <text evidence="4">The sequence shown here is derived from an EMBL/GenBank/DDBJ whole genome shotgun (WGS) entry which is preliminary data.</text>
</comment>